<comment type="caution">
    <text evidence="2">The sequence shown here is derived from an EMBL/GenBank/DDBJ whole genome shotgun (WGS) entry which is preliminary data.</text>
</comment>
<feature type="compositionally biased region" description="Acidic residues" evidence="1">
    <location>
        <begin position="133"/>
        <end position="142"/>
    </location>
</feature>
<evidence type="ECO:0000313" key="2">
    <source>
        <dbReference type="EMBL" id="KAJ4837801.1"/>
    </source>
</evidence>
<feature type="non-terminal residue" evidence="2">
    <location>
        <position position="323"/>
    </location>
</feature>
<name>A0A9Q0FWV7_9ROSI</name>
<evidence type="ECO:0000256" key="1">
    <source>
        <dbReference type="SAM" id="MobiDB-lite"/>
    </source>
</evidence>
<feature type="compositionally biased region" description="Acidic residues" evidence="1">
    <location>
        <begin position="149"/>
        <end position="166"/>
    </location>
</feature>
<dbReference type="PANTHER" id="PTHR31973:SF187">
    <property type="entry name" value="MUTATOR TRANSPOSASE MUDRA PROTEIN"/>
    <property type="match status" value="1"/>
</dbReference>
<keyword evidence="3" id="KW-1185">Reference proteome</keyword>
<feature type="non-terminal residue" evidence="2">
    <location>
        <position position="1"/>
    </location>
</feature>
<accession>A0A9Q0FWV7</accession>
<dbReference type="AlphaFoldDB" id="A0A9Q0FWV7"/>
<sequence>KYKVQGVVPAILFDASVHLKQLSSHRIHWFCCGKMIVHWKLHFGGTWFHNRPGKPYVGSDYVSLVEFELRMRALRFFPPVEYFYEFEDESTQVLRLIENEMHFQRIVDSMEQRGIDTIEIFVKHAWNDHDIENEEANDEEEGNNANNAAEEEGNNANNDDEEEGNNADNAVEEEQAAKGMLFKDYQVFREALKEHAIQGLTSLFDNELSFVDHRFCLRHLWCNFKKQWPSKTFKDYLWNAARSYTENAFNYWMGMLKGLPNGGEEAFAWLMRIDTKLWARHKMSPITKCELLLNNLAETFNSLILETRDKPIKTMLEGIRRLR</sequence>
<reference evidence="2" key="2">
    <citation type="journal article" date="2023" name="Plants (Basel)">
        <title>Annotation of the Turnera subulata (Passifloraceae) Draft Genome Reveals the S-Locus Evolved after the Divergence of Turneroideae from Passifloroideae in a Stepwise Manner.</title>
        <authorList>
            <person name="Henning P.M."/>
            <person name="Roalson E.H."/>
            <person name="Mir W."/>
            <person name="McCubbin A.G."/>
            <person name="Shore J.S."/>
        </authorList>
    </citation>
    <scope>NUCLEOTIDE SEQUENCE</scope>
    <source>
        <strain evidence="2">F60SS</strain>
    </source>
</reference>
<dbReference type="OrthoDB" id="1937322at2759"/>
<reference evidence="2" key="1">
    <citation type="submission" date="2022-02" db="EMBL/GenBank/DDBJ databases">
        <authorList>
            <person name="Henning P.M."/>
            <person name="McCubbin A.G."/>
            <person name="Shore J.S."/>
        </authorList>
    </citation>
    <scope>NUCLEOTIDE SEQUENCE</scope>
    <source>
        <strain evidence="2">F60SS</strain>
        <tissue evidence="2">Leaves</tissue>
    </source>
</reference>
<protein>
    <recommendedName>
        <fullName evidence="4">MULE transposase domain-containing protein</fullName>
    </recommendedName>
</protein>
<evidence type="ECO:0008006" key="4">
    <source>
        <dbReference type="Google" id="ProtNLM"/>
    </source>
</evidence>
<feature type="region of interest" description="Disordered" evidence="1">
    <location>
        <begin position="133"/>
        <end position="166"/>
    </location>
</feature>
<gene>
    <name evidence="2" type="ORF">Tsubulata_032657</name>
</gene>
<proteinExistence type="predicted"/>
<dbReference type="PANTHER" id="PTHR31973">
    <property type="entry name" value="POLYPROTEIN, PUTATIVE-RELATED"/>
    <property type="match status" value="1"/>
</dbReference>
<organism evidence="2 3">
    <name type="scientific">Turnera subulata</name>
    <dbReference type="NCBI Taxonomy" id="218843"/>
    <lineage>
        <taxon>Eukaryota</taxon>
        <taxon>Viridiplantae</taxon>
        <taxon>Streptophyta</taxon>
        <taxon>Embryophyta</taxon>
        <taxon>Tracheophyta</taxon>
        <taxon>Spermatophyta</taxon>
        <taxon>Magnoliopsida</taxon>
        <taxon>eudicotyledons</taxon>
        <taxon>Gunneridae</taxon>
        <taxon>Pentapetalae</taxon>
        <taxon>rosids</taxon>
        <taxon>fabids</taxon>
        <taxon>Malpighiales</taxon>
        <taxon>Passifloraceae</taxon>
        <taxon>Turnera</taxon>
    </lineage>
</organism>
<dbReference type="Proteomes" id="UP001141552">
    <property type="component" value="Unassembled WGS sequence"/>
</dbReference>
<dbReference type="EMBL" id="JAKUCV010003730">
    <property type="protein sequence ID" value="KAJ4837801.1"/>
    <property type="molecule type" value="Genomic_DNA"/>
</dbReference>
<evidence type="ECO:0000313" key="3">
    <source>
        <dbReference type="Proteomes" id="UP001141552"/>
    </source>
</evidence>